<reference evidence="2 3" key="1">
    <citation type="journal article" date="2019" name="Commun. Biol.">
        <title>The bagworm genome reveals a unique fibroin gene that provides high tensile strength.</title>
        <authorList>
            <person name="Kono N."/>
            <person name="Nakamura H."/>
            <person name="Ohtoshi R."/>
            <person name="Tomita M."/>
            <person name="Numata K."/>
            <person name="Arakawa K."/>
        </authorList>
    </citation>
    <scope>NUCLEOTIDE SEQUENCE [LARGE SCALE GENOMIC DNA]</scope>
</reference>
<evidence type="ECO:0000313" key="2">
    <source>
        <dbReference type="EMBL" id="GBP32578.1"/>
    </source>
</evidence>
<dbReference type="AlphaFoldDB" id="A0A4C1V1A9"/>
<evidence type="ECO:0000256" key="1">
    <source>
        <dbReference type="SAM" id="MobiDB-lite"/>
    </source>
</evidence>
<dbReference type="OrthoDB" id="8240057at2759"/>
<organism evidence="2 3">
    <name type="scientific">Eumeta variegata</name>
    <name type="common">Bagworm moth</name>
    <name type="synonym">Eumeta japonica</name>
    <dbReference type="NCBI Taxonomy" id="151549"/>
    <lineage>
        <taxon>Eukaryota</taxon>
        <taxon>Metazoa</taxon>
        <taxon>Ecdysozoa</taxon>
        <taxon>Arthropoda</taxon>
        <taxon>Hexapoda</taxon>
        <taxon>Insecta</taxon>
        <taxon>Pterygota</taxon>
        <taxon>Neoptera</taxon>
        <taxon>Endopterygota</taxon>
        <taxon>Lepidoptera</taxon>
        <taxon>Glossata</taxon>
        <taxon>Ditrysia</taxon>
        <taxon>Tineoidea</taxon>
        <taxon>Psychidae</taxon>
        <taxon>Oiketicinae</taxon>
        <taxon>Eumeta</taxon>
    </lineage>
</organism>
<dbReference type="Proteomes" id="UP000299102">
    <property type="component" value="Unassembled WGS sequence"/>
</dbReference>
<gene>
    <name evidence="2" type="ORF">EVAR_23990_1</name>
</gene>
<protein>
    <submittedName>
        <fullName evidence="2">Uncharacterized protein</fullName>
    </submittedName>
</protein>
<accession>A0A4C1V1A9</accession>
<sequence length="98" mass="11148">MQYRPIIVKKPNQNIRGHIRSERAFQKKSRDTHKTQHDCRGRKRMKVSEQINDGTSTPAAGATQAVQVDDLIASISTLDYIDIDYVRTPDIKDTFSSS</sequence>
<feature type="region of interest" description="Disordered" evidence="1">
    <location>
        <begin position="23"/>
        <end position="46"/>
    </location>
</feature>
<proteinExistence type="predicted"/>
<feature type="compositionally biased region" description="Basic and acidic residues" evidence="1">
    <location>
        <begin position="23"/>
        <end position="39"/>
    </location>
</feature>
<dbReference type="EMBL" id="BGZK01000261">
    <property type="protein sequence ID" value="GBP32578.1"/>
    <property type="molecule type" value="Genomic_DNA"/>
</dbReference>
<name>A0A4C1V1A9_EUMVA</name>
<keyword evidence="3" id="KW-1185">Reference proteome</keyword>
<comment type="caution">
    <text evidence="2">The sequence shown here is derived from an EMBL/GenBank/DDBJ whole genome shotgun (WGS) entry which is preliminary data.</text>
</comment>
<evidence type="ECO:0000313" key="3">
    <source>
        <dbReference type="Proteomes" id="UP000299102"/>
    </source>
</evidence>